<dbReference type="EMBL" id="BRXX01000015">
    <property type="protein sequence ID" value="GMH82465.1"/>
    <property type="molecule type" value="Genomic_DNA"/>
</dbReference>
<sequence length="403" mass="44677">MSGVSSQPLSPSSLLSLSQSLSEDESNGFRPETIPIQLEVEGEQQQQQQQQQQQHNNNNTSVADLLSLSDDQEEEDDDDDDTDFFSPVHLTALDALEMNSQNDDHPPVADDDENGLDGFRAESVGIVGEIVDDVVADVGREEEGTVKNEAQGGIKFQEYKFMYQYKYGPSKHEKERKERLMNERLKLKDLRKGEGLIRSEPYVIGKVLNTFYEDSSDVVKLEFKRGESLGEEIIKTEEWKQPLGRVKNILKVWRQRQMMKAWLKWVKFGYLVSAERERAKRVGERGEGEQVGGGGVGGGGETKTWDALEDSQMLKQGEAQHDLEIAMEVIVMLQQENHALSSQVKGLLLQTQGIKTAAMRVINGQQQQATMNTKQSRGKAGGAGGSGGGGGGGSKGRRKGKLY</sequence>
<organism evidence="2 3">
    <name type="scientific">Triparma verrucosa</name>
    <dbReference type="NCBI Taxonomy" id="1606542"/>
    <lineage>
        <taxon>Eukaryota</taxon>
        <taxon>Sar</taxon>
        <taxon>Stramenopiles</taxon>
        <taxon>Ochrophyta</taxon>
        <taxon>Bolidophyceae</taxon>
        <taxon>Parmales</taxon>
        <taxon>Triparmaceae</taxon>
        <taxon>Triparma</taxon>
    </lineage>
</organism>
<evidence type="ECO:0000313" key="3">
    <source>
        <dbReference type="Proteomes" id="UP001165160"/>
    </source>
</evidence>
<dbReference type="AlphaFoldDB" id="A0A9W7BAA5"/>
<dbReference type="Proteomes" id="UP001165160">
    <property type="component" value="Unassembled WGS sequence"/>
</dbReference>
<accession>A0A9W7BAA5</accession>
<feature type="compositionally biased region" description="Low complexity" evidence="1">
    <location>
        <begin position="44"/>
        <end position="54"/>
    </location>
</feature>
<comment type="caution">
    <text evidence="2">The sequence shown here is derived from an EMBL/GenBank/DDBJ whole genome shotgun (WGS) entry which is preliminary data.</text>
</comment>
<protein>
    <submittedName>
        <fullName evidence="2">Uncharacterized protein</fullName>
    </submittedName>
</protein>
<keyword evidence="3" id="KW-1185">Reference proteome</keyword>
<feature type="region of interest" description="Disordered" evidence="1">
    <location>
        <begin position="366"/>
        <end position="403"/>
    </location>
</feature>
<feature type="compositionally biased region" description="Acidic residues" evidence="1">
    <location>
        <begin position="70"/>
        <end position="83"/>
    </location>
</feature>
<reference evidence="3" key="1">
    <citation type="journal article" date="2023" name="Commun. Biol.">
        <title>Genome analysis of Parmales, the sister group of diatoms, reveals the evolutionary specialization of diatoms from phago-mixotrophs to photoautotrophs.</title>
        <authorList>
            <person name="Ban H."/>
            <person name="Sato S."/>
            <person name="Yoshikawa S."/>
            <person name="Yamada K."/>
            <person name="Nakamura Y."/>
            <person name="Ichinomiya M."/>
            <person name="Sato N."/>
            <person name="Blanc-Mathieu R."/>
            <person name="Endo H."/>
            <person name="Kuwata A."/>
            <person name="Ogata H."/>
        </authorList>
    </citation>
    <scope>NUCLEOTIDE SEQUENCE [LARGE SCALE GENOMIC DNA]</scope>
    <source>
        <strain evidence="3">NIES 3699</strain>
    </source>
</reference>
<feature type="compositionally biased region" description="Low complexity" evidence="1">
    <location>
        <begin position="1"/>
        <end position="21"/>
    </location>
</feature>
<feature type="compositionally biased region" description="Gly residues" evidence="1">
    <location>
        <begin position="379"/>
        <end position="394"/>
    </location>
</feature>
<feature type="compositionally biased region" description="Polar residues" evidence="1">
    <location>
        <begin position="366"/>
        <end position="375"/>
    </location>
</feature>
<feature type="region of interest" description="Disordered" evidence="1">
    <location>
        <begin position="1"/>
        <end position="85"/>
    </location>
</feature>
<gene>
    <name evidence="2" type="ORF">TrVE_jg602</name>
</gene>
<proteinExistence type="predicted"/>
<name>A0A9W7BAA5_9STRA</name>
<evidence type="ECO:0000313" key="2">
    <source>
        <dbReference type="EMBL" id="GMH82465.1"/>
    </source>
</evidence>
<evidence type="ECO:0000256" key="1">
    <source>
        <dbReference type="SAM" id="MobiDB-lite"/>
    </source>
</evidence>